<gene>
    <name evidence="1" type="ORF">BCR44DRAFT_37208</name>
</gene>
<proteinExistence type="predicted"/>
<dbReference type="EMBL" id="MCFL01000091">
    <property type="protein sequence ID" value="ORZ30292.1"/>
    <property type="molecule type" value="Genomic_DNA"/>
</dbReference>
<keyword evidence="2" id="KW-1185">Reference proteome</keyword>
<evidence type="ECO:0000313" key="2">
    <source>
        <dbReference type="Proteomes" id="UP000193411"/>
    </source>
</evidence>
<comment type="caution">
    <text evidence="1">The sequence shown here is derived from an EMBL/GenBank/DDBJ whole genome shotgun (WGS) entry which is preliminary data.</text>
</comment>
<sequence length="51" mass="5845">MDMLTYDRAHVHVEIGHTSGHLHGLASGITHVHDVHMRRMDKARDMRLKAC</sequence>
<dbReference type="Proteomes" id="UP000193411">
    <property type="component" value="Unassembled WGS sequence"/>
</dbReference>
<protein>
    <submittedName>
        <fullName evidence="1">Uncharacterized protein</fullName>
    </submittedName>
</protein>
<organism evidence="1 2">
    <name type="scientific">Catenaria anguillulae PL171</name>
    <dbReference type="NCBI Taxonomy" id="765915"/>
    <lineage>
        <taxon>Eukaryota</taxon>
        <taxon>Fungi</taxon>
        <taxon>Fungi incertae sedis</taxon>
        <taxon>Blastocladiomycota</taxon>
        <taxon>Blastocladiomycetes</taxon>
        <taxon>Blastocladiales</taxon>
        <taxon>Catenariaceae</taxon>
        <taxon>Catenaria</taxon>
    </lineage>
</organism>
<dbReference type="AlphaFoldDB" id="A0A1Y2HB68"/>
<evidence type="ECO:0000313" key="1">
    <source>
        <dbReference type="EMBL" id="ORZ30292.1"/>
    </source>
</evidence>
<reference evidence="1 2" key="1">
    <citation type="submission" date="2016-07" db="EMBL/GenBank/DDBJ databases">
        <title>Pervasive Adenine N6-methylation of Active Genes in Fungi.</title>
        <authorList>
            <consortium name="DOE Joint Genome Institute"/>
            <person name="Mondo S.J."/>
            <person name="Dannebaum R.O."/>
            <person name="Kuo R.C."/>
            <person name="Labutti K."/>
            <person name="Haridas S."/>
            <person name="Kuo A."/>
            <person name="Salamov A."/>
            <person name="Ahrendt S.R."/>
            <person name="Lipzen A."/>
            <person name="Sullivan W."/>
            <person name="Andreopoulos W.B."/>
            <person name="Clum A."/>
            <person name="Lindquist E."/>
            <person name="Daum C."/>
            <person name="Ramamoorthy G.K."/>
            <person name="Gryganskyi A."/>
            <person name="Culley D."/>
            <person name="Magnuson J.K."/>
            <person name="James T.Y."/>
            <person name="O'Malley M.A."/>
            <person name="Stajich J.E."/>
            <person name="Spatafora J.W."/>
            <person name="Visel A."/>
            <person name="Grigoriev I.V."/>
        </authorList>
    </citation>
    <scope>NUCLEOTIDE SEQUENCE [LARGE SCALE GENOMIC DNA]</scope>
    <source>
        <strain evidence="1 2">PL171</strain>
    </source>
</reference>
<accession>A0A1Y2HB68</accession>
<name>A0A1Y2HB68_9FUNG</name>